<comment type="caution">
    <text evidence="1">The sequence shown here is derived from an EMBL/GenBank/DDBJ whole genome shotgun (WGS) entry which is preliminary data.</text>
</comment>
<evidence type="ECO:0000313" key="2">
    <source>
        <dbReference type="Proteomes" id="UP000578531"/>
    </source>
</evidence>
<dbReference type="RefSeq" id="XP_037162674.1">
    <property type="nucleotide sequence ID" value="XM_037310441.1"/>
</dbReference>
<dbReference type="Proteomes" id="UP000578531">
    <property type="component" value="Unassembled WGS sequence"/>
</dbReference>
<reference evidence="1 2" key="1">
    <citation type="journal article" date="2020" name="Genomics">
        <title>Complete, high-quality genomes from long-read metagenomic sequencing of two wolf lichen thalli reveals enigmatic genome architecture.</title>
        <authorList>
            <person name="McKenzie S.K."/>
            <person name="Walston R.F."/>
            <person name="Allen J.L."/>
        </authorList>
    </citation>
    <scope>NUCLEOTIDE SEQUENCE [LARGE SCALE GENOMIC DNA]</scope>
    <source>
        <strain evidence="1">WasteWater2</strain>
    </source>
</reference>
<dbReference type="GeneID" id="59290197"/>
<organism evidence="1 2">
    <name type="scientific">Letharia columbiana</name>
    <dbReference type="NCBI Taxonomy" id="112416"/>
    <lineage>
        <taxon>Eukaryota</taxon>
        <taxon>Fungi</taxon>
        <taxon>Dikarya</taxon>
        <taxon>Ascomycota</taxon>
        <taxon>Pezizomycotina</taxon>
        <taxon>Lecanoromycetes</taxon>
        <taxon>OSLEUM clade</taxon>
        <taxon>Lecanoromycetidae</taxon>
        <taxon>Lecanorales</taxon>
        <taxon>Lecanorineae</taxon>
        <taxon>Parmeliaceae</taxon>
        <taxon>Letharia</taxon>
    </lineage>
</organism>
<protein>
    <submittedName>
        <fullName evidence="1">Uncharacterized protein</fullName>
    </submittedName>
</protein>
<dbReference type="Gene3D" id="3.40.50.12780">
    <property type="entry name" value="N-terminal domain of ligase-like"/>
    <property type="match status" value="1"/>
</dbReference>
<keyword evidence="2" id="KW-1185">Reference proteome</keyword>
<proteinExistence type="predicted"/>
<name>A0A8H6FRD7_9LECA</name>
<dbReference type="AlphaFoldDB" id="A0A8H6FRD7"/>
<dbReference type="EMBL" id="JACCJC010000040">
    <property type="protein sequence ID" value="KAF6233252.1"/>
    <property type="molecule type" value="Genomic_DNA"/>
</dbReference>
<dbReference type="InterPro" id="IPR042099">
    <property type="entry name" value="ANL_N_sf"/>
</dbReference>
<evidence type="ECO:0000313" key="1">
    <source>
        <dbReference type="EMBL" id="KAF6233252.1"/>
    </source>
</evidence>
<accession>A0A8H6FRD7</accession>
<dbReference type="OrthoDB" id="5360374at2759"/>
<gene>
    <name evidence="1" type="ORF">HO173_008541</name>
</gene>
<sequence length="140" mass="15557">MPRSCGPPARDRVGNLLYGGDLYKGFLDLDLALTDAPTPNFHLSIGVAPFENQAWTLRTYAATVLVAMPTVMCRLADYLIEHEQHVSSVRLLLRDQKLLLNRASPSALISPVQYESFDGGLMDFLTLHLVALIKIPHITR</sequence>